<feature type="transmembrane region" description="Helical" evidence="2">
    <location>
        <begin position="161"/>
        <end position="182"/>
    </location>
</feature>
<feature type="region of interest" description="Disordered" evidence="1">
    <location>
        <begin position="202"/>
        <end position="243"/>
    </location>
</feature>
<dbReference type="OrthoDB" id="10658520at2759"/>
<dbReference type="AlphaFoldDB" id="A0A7J7INI5"/>
<evidence type="ECO:0000313" key="3">
    <source>
        <dbReference type="EMBL" id="KAF6004588.1"/>
    </source>
</evidence>
<evidence type="ECO:0000313" key="4">
    <source>
        <dbReference type="Proteomes" id="UP000530660"/>
    </source>
</evidence>
<reference evidence="3 4" key="1">
    <citation type="journal article" date="2020" name="J. Phycol.">
        <title>Comparative genome analysis reveals Cyanidiococcus gen. nov., a new extremophilic red algal genus sister to Cyanidioschyzon (Cyanidioschyzonaceae, Rhodophyta).</title>
        <authorList>
            <person name="Liu S.-L."/>
            <person name="Chiang Y.-R."/>
            <person name="Yoon H.S."/>
            <person name="Fu H.-Y."/>
        </authorList>
    </citation>
    <scope>NUCLEOTIDE SEQUENCE [LARGE SCALE GENOMIC DNA]</scope>
    <source>
        <strain evidence="3 4">THAL066</strain>
    </source>
</reference>
<organism evidence="3 4">
    <name type="scientific">Cyanidiococcus yangmingshanensis</name>
    <dbReference type="NCBI Taxonomy" id="2690220"/>
    <lineage>
        <taxon>Eukaryota</taxon>
        <taxon>Rhodophyta</taxon>
        <taxon>Bangiophyceae</taxon>
        <taxon>Cyanidiales</taxon>
        <taxon>Cyanidiaceae</taxon>
        <taxon>Cyanidiococcus</taxon>
    </lineage>
</organism>
<evidence type="ECO:0000256" key="2">
    <source>
        <dbReference type="SAM" id="Phobius"/>
    </source>
</evidence>
<keyword evidence="4" id="KW-1185">Reference proteome</keyword>
<sequence>MNRSGSCSLRVKELAPVTELAHQRPCLLGSVAFANTQWAASLRSYTSAIGGTGSTSKRSTFLISSCRQKRETVYAWSTKQHIGARARRPFACFSVRLSKILPFWAVSKAFWSAVVPAATWAAEPEATATAPIPDATESASNAAATAASTNGASWTEQLTNWLATIDAVLLISATVLTIIVTAREWRIRNQIREIEKKFNLTDEDQLPGRKRRPKPTTNPPPGSLNRYQRRELRKRRRNDDESF</sequence>
<name>A0A7J7INI5_9RHOD</name>
<accession>A0A7J7INI5</accession>
<gene>
    <name evidence="3" type="ORF">F1559_004546</name>
</gene>
<keyword evidence="2" id="KW-1133">Transmembrane helix</keyword>
<evidence type="ECO:0000256" key="1">
    <source>
        <dbReference type="SAM" id="MobiDB-lite"/>
    </source>
</evidence>
<dbReference type="Proteomes" id="UP000530660">
    <property type="component" value="Unassembled WGS sequence"/>
</dbReference>
<keyword evidence="2" id="KW-0472">Membrane</keyword>
<comment type="caution">
    <text evidence="3">The sequence shown here is derived from an EMBL/GenBank/DDBJ whole genome shotgun (WGS) entry which is preliminary data.</text>
</comment>
<evidence type="ECO:0008006" key="5">
    <source>
        <dbReference type="Google" id="ProtNLM"/>
    </source>
</evidence>
<protein>
    <recommendedName>
        <fullName evidence="5">Transmembrane protein</fullName>
    </recommendedName>
</protein>
<proteinExistence type="predicted"/>
<dbReference type="EMBL" id="VWRR01000003">
    <property type="protein sequence ID" value="KAF6004588.1"/>
    <property type="molecule type" value="Genomic_DNA"/>
</dbReference>
<keyword evidence="2" id="KW-0812">Transmembrane</keyword>